<organism evidence="1 2">
    <name type="scientific">[Bacillus] enclensis</name>
    <dbReference type="NCBI Taxonomy" id="1402860"/>
    <lineage>
        <taxon>Bacteria</taxon>
        <taxon>Bacillati</taxon>
        <taxon>Bacillota</taxon>
        <taxon>Bacilli</taxon>
        <taxon>Bacillales</taxon>
        <taxon>Bacillaceae</taxon>
        <taxon>Rossellomorea</taxon>
    </lineage>
</organism>
<dbReference type="EMBL" id="FMAU01000003">
    <property type="protein sequence ID" value="SCC19876.1"/>
    <property type="molecule type" value="Genomic_DNA"/>
</dbReference>
<gene>
    <name evidence="1" type="ORF">GA0061094_3091</name>
</gene>
<evidence type="ECO:0000313" key="1">
    <source>
        <dbReference type="EMBL" id="SCC19876.1"/>
    </source>
</evidence>
<protein>
    <submittedName>
        <fullName evidence="1">Uncharacterized protein</fullName>
    </submittedName>
</protein>
<dbReference type="Proteomes" id="UP000181997">
    <property type="component" value="Unassembled WGS sequence"/>
</dbReference>
<dbReference type="AlphaFoldDB" id="A0A0V8HGE2"/>
<sequence>MAKWKKRRIKVELPPEDYEKANLYMKRLKEADSVIELNYYYKKVAQIIENSRHFEDGSIEK</sequence>
<dbReference type="RefSeq" id="WP_032085471.1">
    <property type="nucleotide sequence ID" value="NZ_FMAU01000003.1"/>
</dbReference>
<evidence type="ECO:0000313" key="2">
    <source>
        <dbReference type="Proteomes" id="UP000181997"/>
    </source>
</evidence>
<accession>A0A0V8HGE2</accession>
<reference evidence="2" key="1">
    <citation type="submission" date="2016-08" db="EMBL/GenBank/DDBJ databases">
        <authorList>
            <person name="Varghese N."/>
            <person name="Submissions Spin"/>
        </authorList>
    </citation>
    <scope>NUCLEOTIDE SEQUENCE [LARGE SCALE GENOMIC DNA]</scope>
    <source>
        <strain evidence="2">SGD-1123</strain>
    </source>
</reference>
<keyword evidence="2" id="KW-1185">Reference proteome</keyword>
<name>A0A0V8HGE2_9BACI</name>
<proteinExistence type="predicted"/>
<dbReference type="OrthoDB" id="2902910at2"/>